<keyword evidence="6" id="KW-1185">Reference proteome</keyword>
<feature type="chain" id="PRO_5012232761" evidence="3">
    <location>
        <begin position="30"/>
        <end position="193"/>
    </location>
</feature>
<dbReference type="NCBIfam" id="TIGR01614">
    <property type="entry name" value="PME_inhib"/>
    <property type="match status" value="1"/>
</dbReference>
<dbReference type="InterPro" id="IPR035513">
    <property type="entry name" value="Invertase/methylesterase_inhib"/>
</dbReference>
<comment type="similarity">
    <text evidence="2">Belongs to the PMEI family.</text>
</comment>
<dbReference type="InterPro" id="IPR051955">
    <property type="entry name" value="PME_Inhibitor"/>
</dbReference>
<reference evidence="6" key="1">
    <citation type="submission" date="2013-09" db="EMBL/GenBank/DDBJ databases">
        <title>Corchorus olitorius genome sequencing.</title>
        <authorList>
            <person name="Alam M."/>
            <person name="Haque M.S."/>
            <person name="Islam M.S."/>
            <person name="Emdad E.M."/>
            <person name="Islam M.M."/>
            <person name="Ahmed B."/>
            <person name="Halim A."/>
            <person name="Hossen Q.M.M."/>
            <person name="Hossain M.Z."/>
            <person name="Ahmed R."/>
            <person name="Khan M.M."/>
            <person name="Islam R."/>
            <person name="Rashid M.M."/>
            <person name="Khan S.A."/>
            <person name="Rahman M.S."/>
            <person name="Alam M."/>
            <person name="Yahiya A.S."/>
            <person name="Khan M.S."/>
            <person name="Azam M.S."/>
            <person name="Haque T."/>
            <person name="Lashkar M.Z.H."/>
            <person name="Akhand A.I."/>
            <person name="Morshed G."/>
            <person name="Roy S."/>
            <person name="Uddin K.S."/>
            <person name="Rabeya T."/>
            <person name="Hossain A.S."/>
            <person name="Chowdhury A."/>
            <person name="Snigdha A.R."/>
            <person name="Mortoza M.S."/>
            <person name="Matin S.A."/>
            <person name="Hoque S.M.E."/>
            <person name="Islam M.K."/>
            <person name="Roy D.K."/>
            <person name="Haider R."/>
            <person name="Moosa M.M."/>
            <person name="Elias S.M."/>
            <person name="Hasan A.M."/>
            <person name="Jahan S."/>
            <person name="Shafiuddin M."/>
            <person name="Mahmood N."/>
            <person name="Shommy N.S."/>
        </authorList>
    </citation>
    <scope>NUCLEOTIDE SEQUENCE [LARGE SCALE GENOMIC DNA]</scope>
    <source>
        <strain evidence="6">cv. O-4</strain>
    </source>
</reference>
<comment type="caution">
    <text evidence="5">The sequence shown here is derived from an EMBL/GenBank/DDBJ whole genome shotgun (WGS) entry which is preliminary data.</text>
</comment>
<dbReference type="Gene3D" id="1.20.140.40">
    <property type="entry name" value="Invertase/pectin methylesterase inhibitor family protein"/>
    <property type="match status" value="1"/>
</dbReference>
<keyword evidence="1 3" id="KW-0732">Signal</keyword>
<dbReference type="EMBL" id="AWUE01015449">
    <property type="protein sequence ID" value="OMO97366.1"/>
    <property type="molecule type" value="Genomic_DNA"/>
</dbReference>
<dbReference type="OrthoDB" id="1899876at2759"/>
<dbReference type="PANTHER" id="PTHR31080">
    <property type="entry name" value="PECTINESTERASE INHIBITOR-LIKE"/>
    <property type="match status" value="1"/>
</dbReference>
<dbReference type="CDD" id="cd14859">
    <property type="entry name" value="PMEI_like"/>
    <property type="match status" value="1"/>
</dbReference>
<feature type="signal peptide" evidence="3">
    <location>
        <begin position="1"/>
        <end position="29"/>
    </location>
</feature>
<dbReference type="InterPro" id="IPR006501">
    <property type="entry name" value="Pectinesterase_inhib_dom"/>
</dbReference>
<feature type="domain" description="Pectinesterase inhibitor" evidence="4">
    <location>
        <begin position="39"/>
        <end position="184"/>
    </location>
</feature>
<dbReference type="PANTHER" id="PTHR31080:SF291">
    <property type="entry name" value="OS08G0541800 PROTEIN"/>
    <property type="match status" value="1"/>
</dbReference>
<proteinExistence type="inferred from homology"/>
<evidence type="ECO:0000259" key="4">
    <source>
        <dbReference type="SMART" id="SM00856"/>
    </source>
</evidence>
<evidence type="ECO:0000256" key="2">
    <source>
        <dbReference type="ARBA" id="ARBA00038471"/>
    </source>
</evidence>
<organism evidence="5 6">
    <name type="scientific">Corchorus olitorius</name>
    <dbReference type="NCBI Taxonomy" id="93759"/>
    <lineage>
        <taxon>Eukaryota</taxon>
        <taxon>Viridiplantae</taxon>
        <taxon>Streptophyta</taxon>
        <taxon>Embryophyta</taxon>
        <taxon>Tracheophyta</taxon>
        <taxon>Spermatophyta</taxon>
        <taxon>Magnoliopsida</taxon>
        <taxon>eudicotyledons</taxon>
        <taxon>Gunneridae</taxon>
        <taxon>Pentapetalae</taxon>
        <taxon>rosids</taxon>
        <taxon>malvids</taxon>
        <taxon>Malvales</taxon>
        <taxon>Malvaceae</taxon>
        <taxon>Grewioideae</taxon>
        <taxon>Apeibeae</taxon>
        <taxon>Corchorus</taxon>
    </lineage>
</organism>
<dbReference type="AlphaFoldDB" id="A0A1R3JR93"/>
<sequence>MASFQSNSPLTLLLIFLFVIIISIHHSHGDEDESEEPLRGTELAKLICNNTSYNKFCVDTLTPVSPDARASDIADSALRLAQVAANDARTIIANLLTDRSSPIQQQERHILQGCQLDNNLATANLTAASNDLNSDTIDSMIDDLNSAANVTKSCQDIIKKTRFSAMLSDKNMDVIRLCDICVVCTQFFDPDDL</sequence>
<name>A0A1R3JR93_9ROSI</name>
<evidence type="ECO:0000256" key="1">
    <source>
        <dbReference type="ARBA" id="ARBA00022729"/>
    </source>
</evidence>
<evidence type="ECO:0000256" key="3">
    <source>
        <dbReference type="SAM" id="SignalP"/>
    </source>
</evidence>
<accession>A0A1R3JR93</accession>
<dbReference type="GO" id="GO:0004857">
    <property type="term" value="F:enzyme inhibitor activity"/>
    <property type="evidence" value="ECO:0007669"/>
    <property type="project" value="InterPro"/>
</dbReference>
<dbReference type="SMART" id="SM00856">
    <property type="entry name" value="PMEI"/>
    <property type="match status" value="1"/>
</dbReference>
<dbReference type="SUPFAM" id="SSF101148">
    <property type="entry name" value="Plant invertase/pectin methylesterase inhibitor"/>
    <property type="match status" value="1"/>
</dbReference>
<evidence type="ECO:0000313" key="5">
    <source>
        <dbReference type="EMBL" id="OMO97366.1"/>
    </source>
</evidence>
<dbReference type="Pfam" id="PF04043">
    <property type="entry name" value="PMEI"/>
    <property type="match status" value="1"/>
</dbReference>
<gene>
    <name evidence="5" type="ORF">COLO4_14675</name>
</gene>
<protein>
    <submittedName>
        <fullName evidence="5">Pectinesterase inhibitor</fullName>
    </submittedName>
</protein>
<dbReference type="Proteomes" id="UP000187203">
    <property type="component" value="Unassembled WGS sequence"/>
</dbReference>
<evidence type="ECO:0000313" key="6">
    <source>
        <dbReference type="Proteomes" id="UP000187203"/>
    </source>
</evidence>